<feature type="region of interest" description="Disordered" evidence="1">
    <location>
        <begin position="140"/>
        <end position="215"/>
    </location>
</feature>
<keyword evidence="2" id="KW-0812">Transmembrane</keyword>
<dbReference type="OrthoDB" id="3800224at2759"/>
<evidence type="ECO:0000256" key="2">
    <source>
        <dbReference type="SAM" id="Phobius"/>
    </source>
</evidence>
<dbReference type="STRING" id="1448308.A0A2T2N353"/>
<dbReference type="AlphaFoldDB" id="A0A2T2N353"/>
<protein>
    <submittedName>
        <fullName evidence="3">Uncharacterized protein</fullName>
    </submittedName>
</protein>
<reference evidence="3 4" key="1">
    <citation type="journal article" date="2018" name="Front. Microbiol.">
        <title>Genome-Wide Analysis of Corynespora cassiicola Leaf Fall Disease Putative Effectors.</title>
        <authorList>
            <person name="Lopez D."/>
            <person name="Ribeiro S."/>
            <person name="Label P."/>
            <person name="Fumanal B."/>
            <person name="Venisse J.S."/>
            <person name="Kohler A."/>
            <person name="de Oliveira R.R."/>
            <person name="Labutti K."/>
            <person name="Lipzen A."/>
            <person name="Lail K."/>
            <person name="Bauer D."/>
            <person name="Ohm R.A."/>
            <person name="Barry K.W."/>
            <person name="Spatafora J."/>
            <person name="Grigoriev I.V."/>
            <person name="Martin F.M."/>
            <person name="Pujade-Renaud V."/>
        </authorList>
    </citation>
    <scope>NUCLEOTIDE SEQUENCE [LARGE SCALE GENOMIC DNA]</scope>
    <source>
        <strain evidence="3 4">Philippines</strain>
    </source>
</reference>
<dbReference type="EMBL" id="KZ678153">
    <property type="protein sequence ID" value="PSN59686.1"/>
    <property type="molecule type" value="Genomic_DNA"/>
</dbReference>
<keyword evidence="4" id="KW-1185">Reference proteome</keyword>
<organism evidence="3 4">
    <name type="scientific">Corynespora cassiicola Philippines</name>
    <dbReference type="NCBI Taxonomy" id="1448308"/>
    <lineage>
        <taxon>Eukaryota</taxon>
        <taxon>Fungi</taxon>
        <taxon>Dikarya</taxon>
        <taxon>Ascomycota</taxon>
        <taxon>Pezizomycotina</taxon>
        <taxon>Dothideomycetes</taxon>
        <taxon>Pleosporomycetidae</taxon>
        <taxon>Pleosporales</taxon>
        <taxon>Corynesporascaceae</taxon>
        <taxon>Corynespora</taxon>
    </lineage>
</organism>
<accession>A0A2T2N353</accession>
<feature type="transmembrane region" description="Helical" evidence="2">
    <location>
        <begin position="107"/>
        <end position="133"/>
    </location>
</feature>
<sequence>MSNGILIFNLSGAGGASNSAFCSNHIIYKSMSASDVYSWFWCDTAPLTGYIFYVEEPQQPTLENPSTPVTSDATTTSLFSIGSSLGTSNPTETVTMDSPHNYKGLNIGAIAGGVIGGVAILGAAGFAVFFLLLHKKHNKPGRDSTGYQQPYQQPEYGDFGRSAYQESNQKPPGVQEVRGYAQHTQHIQPYPSGPYDPHQSQCPANLTNTAYSAGSRSHYEAPVSTLTEVAELPSQQQ</sequence>
<evidence type="ECO:0000313" key="4">
    <source>
        <dbReference type="Proteomes" id="UP000240883"/>
    </source>
</evidence>
<proteinExistence type="predicted"/>
<keyword evidence="2" id="KW-0472">Membrane</keyword>
<dbReference type="Proteomes" id="UP000240883">
    <property type="component" value="Unassembled WGS sequence"/>
</dbReference>
<evidence type="ECO:0000313" key="3">
    <source>
        <dbReference type="EMBL" id="PSN59686.1"/>
    </source>
</evidence>
<evidence type="ECO:0000256" key="1">
    <source>
        <dbReference type="SAM" id="MobiDB-lite"/>
    </source>
</evidence>
<keyword evidence="2" id="KW-1133">Transmembrane helix</keyword>
<feature type="compositionally biased region" description="Polar residues" evidence="1">
    <location>
        <begin position="198"/>
        <end position="215"/>
    </location>
</feature>
<gene>
    <name evidence="3" type="ORF">BS50DRAFT_222441</name>
</gene>
<name>A0A2T2N353_CORCC</name>